<evidence type="ECO:0008006" key="3">
    <source>
        <dbReference type="Google" id="ProtNLM"/>
    </source>
</evidence>
<dbReference type="GO" id="GO:0043565">
    <property type="term" value="F:sequence-specific DNA binding"/>
    <property type="evidence" value="ECO:0007669"/>
    <property type="project" value="InterPro"/>
</dbReference>
<dbReference type="STRING" id="525309.HMPREF0494_0034"/>
<dbReference type="eggNOG" id="COG2963">
    <property type="taxonomic scope" value="Bacteria"/>
</dbReference>
<gene>
    <name evidence="1" type="ORF">HMPREF0494_0034</name>
</gene>
<protein>
    <recommendedName>
        <fullName evidence="3">Transposase</fullName>
    </recommendedName>
</protein>
<organism evidence="1 2">
    <name type="scientific">Limosilactobacillus antri DSM 16041</name>
    <dbReference type="NCBI Taxonomy" id="525309"/>
    <lineage>
        <taxon>Bacteria</taxon>
        <taxon>Bacillati</taxon>
        <taxon>Bacillota</taxon>
        <taxon>Bacilli</taxon>
        <taxon>Lactobacillales</taxon>
        <taxon>Lactobacillaceae</taxon>
        <taxon>Limosilactobacillus</taxon>
    </lineage>
</organism>
<evidence type="ECO:0000313" key="1">
    <source>
        <dbReference type="EMBL" id="EEW54777.1"/>
    </source>
</evidence>
<sequence length="154" mass="18108">MDKLKLLAGYQESEAGLKVYANINSVNQATITRWIKRFLLHGLAGVRHRTSNHRYSLVTKVNAVKDYQAGVTGQEVLQKYDIRSISQLKQWSIQYNNAELQTTSRKRVRKMGRKVSFEEKKQIVQWIIDHDNDYQAAKIQFDVSYQRVYSWVRK</sequence>
<accession>C8P3Z0</accession>
<proteinExistence type="predicted"/>
<evidence type="ECO:0000313" key="2">
    <source>
        <dbReference type="Proteomes" id="UP000003675"/>
    </source>
</evidence>
<dbReference type="AlphaFoldDB" id="C8P3Z0"/>
<dbReference type="SUPFAM" id="SSF48295">
    <property type="entry name" value="TrpR-like"/>
    <property type="match status" value="2"/>
</dbReference>
<reference evidence="1 2" key="1">
    <citation type="submission" date="2009-09" db="EMBL/GenBank/DDBJ databases">
        <authorList>
            <person name="Qin X."/>
            <person name="Bachman B."/>
            <person name="Battles P."/>
            <person name="Bell A."/>
            <person name="Bess C."/>
            <person name="Bickham C."/>
            <person name="Chaboub L."/>
            <person name="Chen D."/>
            <person name="Coyle M."/>
            <person name="Deiros D.R."/>
            <person name="Dinh H."/>
            <person name="Forbes L."/>
            <person name="Fowler G."/>
            <person name="Francisco L."/>
            <person name="Fu Q."/>
            <person name="Gubbala S."/>
            <person name="Hale W."/>
            <person name="Han Y."/>
            <person name="Hemphill L."/>
            <person name="Highlander S.K."/>
            <person name="Hirani K."/>
            <person name="Hogues M."/>
            <person name="Jackson L."/>
            <person name="Jakkamsetti A."/>
            <person name="Javaid M."/>
            <person name="Jiang H."/>
            <person name="Korchina V."/>
            <person name="Kovar C."/>
            <person name="Lara F."/>
            <person name="Lee S."/>
            <person name="Mata R."/>
            <person name="Mathew T."/>
            <person name="Moen C."/>
            <person name="Morales K."/>
            <person name="Munidasa M."/>
            <person name="Nazareth L."/>
            <person name="Ngo R."/>
            <person name="Nguyen L."/>
            <person name="Okwuonu G."/>
            <person name="Ongeri F."/>
            <person name="Patil S."/>
            <person name="Petrosino J."/>
            <person name="Pham C."/>
            <person name="Pham P."/>
            <person name="Pu L.-L."/>
            <person name="Puazo M."/>
            <person name="Raj R."/>
            <person name="Reid J."/>
            <person name="Rouhana J."/>
            <person name="Saada N."/>
            <person name="Shang Y."/>
            <person name="Simmons D."/>
            <person name="Thornton R."/>
            <person name="Warren J."/>
            <person name="Weissenberger G."/>
            <person name="Zhang J."/>
            <person name="Zhang L."/>
            <person name="Zhou C."/>
            <person name="Zhu D."/>
            <person name="Muzny D."/>
            <person name="Worley K."/>
            <person name="Gibbs R."/>
        </authorList>
    </citation>
    <scope>NUCLEOTIDE SEQUENCE [LARGE SCALE GENOMIC DNA]</scope>
    <source>
        <strain evidence="1 2">DSM 16041</strain>
    </source>
</reference>
<dbReference type="HOGENOM" id="CLU_027402_17_4_9"/>
<dbReference type="InterPro" id="IPR010921">
    <property type="entry name" value="Trp_repressor/repl_initiator"/>
</dbReference>
<dbReference type="Proteomes" id="UP000003675">
    <property type="component" value="Unassembled WGS sequence"/>
</dbReference>
<name>C8P3Z0_9LACO</name>
<dbReference type="EMBL" id="ACLL01000002">
    <property type="protein sequence ID" value="EEW54777.1"/>
    <property type="molecule type" value="Genomic_DNA"/>
</dbReference>
<comment type="caution">
    <text evidence="1">The sequence shown here is derived from an EMBL/GenBank/DDBJ whole genome shotgun (WGS) entry which is preliminary data.</text>
</comment>